<evidence type="ECO:0008006" key="3">
    <source>
        <dbReference type="Google" id="ProtNLM"/>
    </source>
</evidence>
<protein>
    <recommendedName>
        <fullName evidence="3">UBC core domain-containing protein</fullName>
    </recommendedName>
</protein>
<proteinExistence type="predicted"/>
<dbReference type="Gene3D" id="3.10.110.10">
    <property type="entry name" value="Ubiquitin Conjugating Enzyme"/>
    <property type="match status" value="1"/>
</dbReference>
<accession>A0A1A9UTE0</accession>
<dbReference type="Proteomes" id="UP000078200">
    <property type="component" value="Unassembled WGS sequence"/>
</dbReference>
<dbReference type="STRING" id="7395.A0A1A9UTE0"/>
<dbReference type="InterPro" id="IPR016135">
    <property type="entry name" value="UBQ-conjugating_enzyme/RWD"/>
</dbReference>
<name>A0A1A9UTE0_GLOAU</name>
<dbReference type="EnsemblMetazoa" id="GAUT014709-RA">
    <property type="protein sequence ID" value="GAUT014709-PA"/>
    <property type="gene ID" value="GAUT014709"/>
</dbReference>
<reference evidence="1" key="1">
    <citation type="submission" date="2020-05" db="UniProtKB">
        <authorList>
            <consortium name="EnsemblMetazoa"/>
        </authorList>
    </citation>
    <scope>IDENTIFICATION</scope>
    <source>
        <strain evidence="1">TTRI</strain>
    </source>
</reference>
<dbReference type="AlphaFoldDB" id="A0A1A9UTE0"/>
<dbReference type="VEuPathDB" id="VectorBase:GAUT014709"/>
<evidence type="ECO:0000313" key="2">
    <source>
        <dbReference type="Proteomes" id="UP000078200"/>
    </source>
</evidence>
<sequence>MSILPRRIIKETQRLKDKPALPPNRMKIMLDIFMGLLRDPLIHTSWVAFSNWNCSYPKIIQCQRRKFINPDDPLANDVAELWKMNESEAIKNAREWIQRYAVEVISKMIRNI</sequence>
<evidence type="ECO:0000313" key="1">
    <source>
        <dbReference type="EnsemblMetazoa" id="GAUT014709-PA"/>
    </source>
</evidence>
<organism evidence="1 2">
    <name type="scientific">Glossina austeni</name>
    <name type="common">Savannah tsetse fly</name>
    <dbReference type="NCBI Taxonomy" id="7395"/>
    <lineage>
        <taxon>Eukaryota</taxon>
        <taxon>Metazoa</taxon>
        <taxon>Ecdysozoa</taxon>
        <taxon>Arthropoda</taxon>
        <taxon>Hexapoda</taxon>
        <taxon>Insecta</taxon>
        <taxon>Pterygota</taxon>
        <taxon>Neoptera</taxon>
        <taxon>Endopterygota</taxon>
        <taxon>Diptera</taxon>
        <taxon>Brachycera</taxon>
        <taxon>Muscomorpha</taxon>
        <taxon>Hippoboscoidea</taxon>
        <taxon>Glossinidae</taxon>
        <taxon>Glossina</taxon>
    </lineage>
</organism>
<keyword evidence="2" id="KW-1185">Reference proteome</keyword>